<organism evidence="1 2">
    <name type="scientific">Lindgomyces ingoldianus</name>
    <dbReference type="NCBI Taxonomy" id="673940"/>
    <lineage>
        <taxon>Eukaryota</taxon>
        <taxon>Fungi</taxon>
        <taxon>Dikarya</taxon>
        <taxon>Ascomycota</taxon>
        <taxon>Pezizomycotina</taxon>
        <taxon>Dothideomycetes</taxon>
        <taxon>Pleosporomycetidae</taxon>
        <taxon>Pleosporales</taxon>
        <taxon>Lindgomycetaceae</taxon>
        <taxon>Lindgomyces</taxon>
    </lineage>
</organism>
<sequence>MGDAKHEQPSTPYAAMFEGFRKDLDEHYDRRERVVKASRDITAASKKIIFTLQRLRNIGQPLPPFTVKGNAQYWGTIAERYKAISADLQGLNAYRYNMQITHGNQEFMEAICFQHYIETQTLISYNEAKMRVAAMSGEAGVVQLTVEDYILGIYDMTGEVMKFSITSMATNGKLPAGKPKKGPQPSQEPPSDQPADKMDIDRGVTAQSEEQQPRNVLSDLRELRLRLEMLEPPRTSKFRNEAEKKATVMRESVEKVEKALYNLTVRGSERPKGWVPGVREERRPEVESY</sequence>
<evidence type="ECO:0000313" key="1">
    <source>
        <dbReference type="EMBL" id="KAF2467272.1"/>
    </source>
</evidence>
<name>A0ACB6QMC1_9PLEO</name>
<accession>A0ACB6QMC1</accession>
<keyword evidence="2" id="KW-1185">Reference proteome</keyword>
<dbReference type="Proteomes" id="UP000799755">
    <property type="component" value="Unassembled WGS sequence"/>
</dbReference>
<reference evidence="1" key="1">
    <citation type="journal article" date="2020" name="Stud. Mycol.">
        <title>101 Dothideomycetes genomes: a test case for predicting lifestyles and emergence of pathogens.</title>
        <authorList>
            <person name="Haridas S."/>
            <person name="Albert R."/>
            <person name="Binder M."/>
            <person name="Bloem J."/>
            <person name="Labutti K."/>
            <person name="Salamov A."/>
            <person name="Andreopoulos B."/>
            <person name="Baker S."/>
            <person name="Barry K."/>
            <person name="Bills G."/>
            <person name="Bluhm B."/>
            <person name="Cannon C."/>
            <person name="Castanera R."/>
            <person name="Culley D."/>
            <person name="Daum C."/>
            <person name="Ezra D."/>
            <person name="Gonzalez J."/>
            <person name="Henrissat B."/>
            <person name="Kuo A."/>
            <person name="Liang C."/>
            <person name="Lipzen A."/>
            <person name="Lutzoni F."/>
            <person name="Magnuson J."/>
            <person name="Mondo S."/>
            <person name="Nolan M."/>
            <person name="Ohm R."/>
            <person name="Pangilinan J."/>
            <person name="Park H.-J."/>
            <person name="Ramirez L."/>
            <person name="Alfaro M."/>
            <person name="Sun H."/>
            <person name="Tritt A."/>
            <person name="Yoshinaga Y."/>
            <person name="Zwiers L.-H."/>
            <person name="Turgeon B."/>
            <person name="Goodwin S."/>
            <person name="Spatafora J."/>
            <person name="Crous P."/>
            <person name="Grigoriev I."/>
        </authorList>
    </citation>
    <scope>NUCLEOTIDE SEQUENCE</scope>
    <source>
        <strain evidence="1">ATCC 200398</strain>
    </source>
</reference>
<evidence type="ECO:0000313" key="2">
    <source>
        <dbReference type="Proteomes" id="UP000799755"/>
    </source>
</evidence>
<protein>
    <submittedName>
        <fullName evidence="1">Translin</fullName>
    </submittedName>
</protein>
<comment type="caution">
    <text evidence="1">The sequence shown here is derived from an EMBL/GenBank/DDBJ whole genome shotgun (WGS) entry which is preliminary data.</text>
</comment>
<dbReference type="EMBL" id="MU003521">
    <property type="protein sequence ID" value="KAF2467272.1"/>
    <property type="molecule type" value="Genomic_DNA"/>
</dbReference>
<proteinExistence type="predicted"/>
<gene>
    <name evidence="1" type="ORF">BDR25DRAFT_235041</name>
</gene>